<dbReference type="CDD" id="cd02440">
    <property type="entry name" value="AdoMet_MTases"/>
    <property type="match status" value="1"/>
</dbReference>
<evidence type="ECO:0000313" key="2">
    <source>
        <dbReference type="Proteomes" id="UP000179003"/>
    </source>
</evidence>
<proteinExistence type="predicted"/>
<dbReference type="SUPFAM" id="SSF53335">
    <property type="entry name" value="S-adenosyl-L-methionine-dependent methyltransferases"/>
    <property type="match status" value="1"/>
</dbReference>
<name>A0A1F5EJ77_9BACT</name>
<sequence>MNNDSLKKIYTEHHRDGGRRGKTLFGDERGSFLRERIGKGKRILDIGCRDGELTKTYCAGNSVLGVDVDEESLEKAKSQLNIETKHLNLYEDWGFLENSFDIVVAGEILEHLYYPEKIIQKISFILKPEGALLGSVPNAFSLKNRIRLFFGKKKATPLHDPTHINHFSRRELNNLFKKYFNDVGLFPLGRFISLDKIWPGMFSFMILFEAKNKKIHHE</sequence>
<comment type="caution">
    <text evidence="1">The sequence shown here is derived from an EMBL/GenBank/DDBJ whole genome shotgun (WGS) entry which is preliminary data.</text>
</comment>
<dbReference type="AlphaFoldDB" id="A0A1F5EJ77"/>
<evidence type="ECO:0000313" key="1">
    <source>
        <dbReference type="EMBL" id="OGD67256.1"/>
    </source>
</evidence>
<dbReference type="EMBL" id="MFAE01000006">
    <property type="protein sequence ID" value="OGD67256.1"/>
    <property type="molecule type" value="Genomic_DNA"/>
</dbReference>
<dbReference type="Pfam" id="PF13489">
    <property type="entry name" value="Methyltransf_23"/>
    <property type="match status" value="1"/>
</dbReference>
<dbReference type="STRING" id="1797582.A2442_00595"/>
<dbReference type="PANTHER" id="PTHR43861">
    <property type="entry name" value="TRANS-ACONITATE 2-METHYLTRANSFERASE-RELATED"/>
    <property type="match status" value="1"/>
</dbReference>
<accession>A0A1F5EJ77</accession>
<reference evidence="1 2" key="1">
    <citation type="journal article" date="2016" name="Nat. Commun.">
        <title>Thousands of microbial genomes shed light on interconnected biogeochemical processes in an aquifer system.</title>
        <authorList>
            <person name="Anantharaman K."/>
            <person name="Brown C.T."/>
            <person name="Hug L.A."/>
            <person name="Sharon I."/>
            <person name="Castelle C.J."/>
            <person name="Probst A.J."/>
            <person name="Thomas B.C."/>
            <person name="Singh A."/>
            <person name="Wilkins M.J."/>
            <person name="Karaoz U."/>
            <person name="Brodie E.L."/>
            <person name="Williams K.H."/>
            <person name="Hubbard S.S."/>
            <person name="Banfield J.F."/>
        </authorList>
    </citation>
    <scope>NUCLEOTIDE SEQUENCE [LARGE SCALE GENOMIC DNA]</scope>
</reference>
<dbReference type="Proteomes" id="UP000179003">
    <property type="component" value="Unassembled WGS sequence"/>
</dbReference>
<protein>
    <recommendedName>
        <fullName evidence="3">Methyltransferase type 11 domain-containing protein</fullName>
    </recommendedName>
</protein>
<organism evidence="1 2">
    <name type="scientific">Candidatus Campbellbacteria bacterium RIFOXYC2_FULL_35_25</name>
    <dbReference type="NCBI Taxonomy" id="1797582"/>
    <lineage>
        <taxon>Bacteria</taxon>
        <taxon>Candidatus Campbelliibacteriota</taxon>
    </lineage>
</organism>
<dbReference type="InterPro" id="IPR029063">
    <property type="entry name" value="SAM-dependent_MTases_sf"/>
</dbReference>
<evidence type="ECO:0008006" key="3">
    <source>
        <dbReference type="Google" id="ProtNLM"/>
    </source>
</evidence>
<gene>
    <name evidence="1" type="ORF">A2442_00595</name>
</gene>
<dbReference type="Gene3D" id="3.40.50.150">
    <property type="entry name" value="Vaccinia Virus protein VP39"/>
    <property type="match status" value="1"/>
</dbReference>